<name>A0A7Z0D4Q4_9MICO</name>
<organism evidence="7 8">
    <name type="scientific">Spelaeicoccus albus</name>
    <dbReference type="NCBI Taxonomy" id="1280376"/>
    <lineage>
        <taxon>Bacteria</taxon>
        <taxon>Bacillati</taxon>
        <taxon>Actinomycetota</taxon>
        <taxon>Actinomycetes</taxon>
        <taxon>Micrococcales</taxon>
        <taxon>Brevibacteriaceae</taxon>
        <taxon>Spelaeicoccus</taxon>
    </lineage>
</organism>
<dbReference type="RefSeq" id="WP_179429134.1">
    <property type="nucleotide sequence ID" value="NZ_JACBZP010000001.1"/>
</dbReference>
<keyword evidence="4 5" id="KW-0472">Membrane</keyword>
<feature type="transmembrane region" description="Helical" evidence="5">
    <location>
        <begin position="333"/>
        <end position="353"/>
    </location>
</feature>
<dbReference type="AlphaFoldDB" id="A0A7Z0D4Q4"/>
<feature type="transmembrane region" description="Helical" evidence="5">
    <location>
        <begin position="401"/>
        <end position="419"/>
    </location>
</feature>
<dbReference type="InterPro" id="IPR020846">
    <property type="entry name" value="MFS_dom"/>
</dbReference>
<feature type="transmembrane region" description="Helical" evidence="5">
    <location>
        <begin position="211"/>
        <end position="228"/>
    </location>
</feature>
<feature type="transmembrane region" description="Helical" evidence="5">
    <location>
        <begin position="297"/>
        <end position="321"/>
    </location>
</feature>
<comment type="caution">
    <text evidence="7">The sequence shown here is derived from an EMBL/GenBank/DDBJ whole genome shotgun (WGS) entry which is preliminary data.</text>
</comment>
<evidence type="ECO:0000256" key="1">
    <source>
        <dbReference type="ARBA" id="ARBA00004651"/>
    </source>
</evidence>
<feature type="domain" description="Major facilitator superfamily (MFS) profile" evidence="6">
    <location>
        <begin position="21"/>
        <end position="449"/>
    </location>
</feature>
<dbReference type="GO" id="GO:0005886">
    <property type="term" value="C:plasma membrane"/>
    <property type="evidence" value="ECO:0007669"/>
    <property type="project" value="UniProtKB-SubCell"/>
</dbReference>
<dbReference type="InterPro" id="IPR036259">
    <property type="entry name" value="MFS_trans_sf"/>
</dbReference>
<dbReference type="Proteomes" id="UP000539111">
    <property type="component" value="Unassembled WGS sequence"/>
</dbReference>
<evidence type="ECO:0000259" key="6">
    <source>
        <dbReference type="PROSITE" id="PS50850"/>
    </source>
</evidence>
<feature type="transmembrane region" description="Helical" evidence="5">
    <location>
        <begin position="266"/>
        <end position="291"/>
    </location>
</feature>
<keyword evidence="2 5" id="KW-0812">Transmembrane</keyword>
<feature type="transmembrane region" description="Helical" evidence="5">
    <location>
        <begin position="172"/>
        <end position="190"/>
    </location>
</feature>
<dbReference type="PANTHER" id="PTHR23501">
    <property type="entry name" value="MAJOR FACILITATOR SUPERFAMILY"/>
    <property type="match status" value="1"/>
</dbReference>
<feature type="transmembrane region" description="Helical" evidence="5">
    <location>
        <begin position="115"/>
        <end position="132"/>
    </location>
</feature>
<feature type="transmembrane region" description="Helical" evidence="5">
    <location>
        <begin position="89"/>
        <end position="109"/>
    </location>
</feature>
<feature type="transmembrane region" description="Helical" evidence="5">
    <location>
        <begin position="425"/>
        <end position="444"/>
    </location>
</feature>
<evidence type="ECO:0000256" key="3">
    <source>
        <dbReference type="ARBA" id="ARBA00022989"/>
    </source>
</evidence>
<keyword evidence="8" id="KW-1185">Reference proteome</keyword>
<sequence>MTEQSTHGAPTSLADPRVRTTVVVMFALDFLTAFELFAVTTAMPTMARELHGIELYGLAFAAPLTMSIFALTVGGVWNDRSGPGVPLQVGIVVFSAGLLSVGFSPNMWVVVAGRSLQGLGTGLVAVSLYVVVGRLFPGELQPKLFAVLSAAWVLPGLVGPALAGFVTATVGWRWIFLAVPVLALAGLFALRPSVGRLRAAVDGPRSAVGRKPLWAVGAAAGVFLFSRGGERADAWWPVELAVAACIVIVTVPRLMPAGVWRAVRGIPSVVAMRGLIAAAFGIAEVFIPLLLTDARGFGPAMAGLALSIGSVAWFCGAWLAGRGKIRVPVRMPVAAAFLTVGIAGALLPVFQPVPVAVGLVFWAMAGTGMGLAYPTLAVLILRYSPQSEHGVNSSALQLSEAIGQSIAFAGTGALFAAILAMSPRLGFIAAFAVAVVIGIAALAVSRRTVVGDV</sequence>
<dbReference type="PANTHER" id="PTHR23501:SF154">
    <property type="entry name" value="MULTIDRUG-EFFLUX TRANSPORTER RV1634-RELATED"/>
    <property type="match status" value="1"/>
</dbReference>
<dbReference type="GO" id="GO:0022857">
    <property type="term" value="F:transmembrane transporter activity"/>
    <property type="evidence" value="ECO:0007669"/>
    <property type="project" value="InterPro"/>
</dbReference>
<protein>
    <submittedName>
        <fullName evidence="7">MFS family permease</fullName>
    </submittedName>
</protein>
<reference evidence="7 8" key="1">
    <citation type="submission" date="2020-07" db="EMBL/GenBank/DDBJ databases">
        <title>Sequencing the genomes of 1000 actinobacteria strains.</title>
        <authorList>
            <person name="Klenk H.-P."/>
        </authorList>
    </citation>
    <scope>NUCLEOTIDE SEQUENCE [LARGE SCALE GENOMIC DNA]</scope>
    <source>
        <strain evidence="7 8">DSM 26341</strain>
    </source>
</reference>
<evidence type="ECO:0000256" key="2">
    <source>
        <dbReference type="ARBA" id="ARBA00022692"/>
    </source>
</evidence>
<evidence type="ECO:0000256" key="5">
    <source>
        <dbReference type="SAM" id="Phobius"/>
    </source>
</evidence>
<evidence type="ECO:0000313" key="8">
    <source>
        <dbReference type="Proteomes" id="UP000539111"/>
    </source>
</evidence>
<dbReference type="PROSITE" id="PS50850">
    <property type="entry name" value="MFS"/>
    <property type="match status" value="1"/>
</dbReference>
<feature type="transmembrane region" description="Helical" evidence="5">
    <location>
        <begin position="55"/>
        <end position="77"/>
    </location>
</feature>
<gene>
    <name evidence="7" type="ORF">BJY26_003158</name>
</gene>
<evidence type="ECO:0000256" key="4">
    <source>
        <dbReference type="ARBA" id="ARBA00023136"/>
    </source>
</evidence>
<feature type="transmembrane region" description="Helical" evidence="5">
    <location>
        <begin position="21"/>
        <end position="43"/>
    </location>
</feature>
<accession>A0A7Z0D4Q4</accession>
<keyword evidence="3 5" id="KW-1133">Transmembrane helix</keyword>
<feature type="transmembrane region" description="Helical" evidence="5">
    <location>
        <begin position="359"/>
        <end position="381"/>
    </location>
</feature>
<dbReference type="Pfam" id="PF07690">
    <property type="entry name" value="MFS_1"/>
    <property type="match status" value="1"/>
</dbReference>
<feature type="transmembrane region" description="Helical" evidence="5">
    <location>
        <begin position="144"/>
        <end position="166"/>
    </location>
</feature>
<feature type="transmembrane region" description="Helical" evidence="5">
    <location>
        <begin position="234"/>
        <end position="254"/>
    </location>
</feature>
<dbReference type="Gene3D" id="1.20.1250.20">
    <property type="entry name" value="MFS general substrate transporter like domains"/>
    <property type="match status" value="1"/>
</dbReference>
<comment type="subcellular location">
    <subcellularLocation>
        <location evidence="1">Cell membrane</location>
        <topology evidence="1">Multi-pass membrane protein</topology>
    </subcellularLocation>
</comment>
<evidence type="ECO:0000313" key="7">
    <source>
        <dbReference type="EMBL" id="NYI68852.1"/>
    </source>
</evidence>
<dbReference type="EMBL" id="JACBZP010000001">
    <property type="protein sequence ID" value="NYI68852.1"/>
    <property type="molecule type" value="Genomic_DNA"/>
</dbReference>
<proteinExistence type="predicted"/>
<dbReference type="SUPFAM" id="SSF103473">
    <property type="entry name" value="MFS general substrate transporter"/>
    <property type="match status" value="1"/>
</dbReference>
<dbReference type="InterPro" id="IPR011701">
    <property type="entry name" value="MFS"/>
</dbReference>